<reference evidence="2 4" key="2">
    <citation type="submission" date="2017-06" db="EMBL/GenBank/DDBJ databases">
        <title>Genome sequencing of Fusobacterium nucleatum subsp. polymorphum KCOM 1275 (=ChDC F310).</title>
        <authorList>
            <person name="Kook J.-K."/>
            <person name="Park S.-N."/>
            <person name="Lim Y.K."/>
            <person name="Roh H."/>
        </authorList>
    </citation>
    <scope>NUCLEOTIDE SEQUENCE [LARGE SCALE GENOMIC DNA]</scope>
    <source>
        <strain evidence="2 4">KCOM 1275</strain>
    </source>
</reference>
<accession>A0A1Z3CKH8</accession>
<dbReference type="InterPro" id="IPR058263">
    <property type="entry name" value="DUF7957"/>
</dbReference>
<dbReference type="EMBL" id="CP021934">
    <property type="protein sequence ID" value="ASC03790.1"/>
    <property type="molecule type" value="Genomic_DNA"/>
</dbReference>
<dbReference type="EMBL" id="CP022123">
    <property type="protein sequence ID" value="ASG28904.1"/>
    <property type="molecule type" value="Genomic_DNA"/>
</dbReference>
<sequence>MKISQWKRDFVKSMKKNKIITYENVLNINNLVREFHTKILQLIEFENFIIIRIEYNSQISDNIFCINYENKIIWNISEIIKRNDEAYTGLNKISDNIIEVFLFIGICYRIDVVERKILEKRIVK</sequence>
<dbReference type="Pfam" id="PF25857">
    <property type="entry name" value="DUF7957"/>
    <property type="match status" value="1"/>
</dbReference>
<dbReference type="RefSeq" id="WP_051429526.1">
    <property type="nucleotide sequence ID" value="NZ_CP021934.1"/>
</dbReference>
<dbReference type="Proteomes" id="UP000196759">
    <property type="component" value="Chromosome"/>
</dbReference>
<name>A0A1Z3CKH8_FUSNP</name>
<keyword evidence="3" id="KW-1185">Reference proteome</keyword>
<evidence type="ECO:0000313" key="3">
    <source>
        <dbReference type="Proteomes" id="UP000196759"/>
    </source>
</evidence>
<evidence type="ECO:0000313" key="4">
    <source>
        <dbReference type="Proteomes" id="UP000197638"/>
    </source>
</evidence>
<reference evidence="1 3" key="1">
    <citation type="submission" date="2017-06" db="EMBL/GenBank/DDBJ databases">
        <title>Draft genome sequence of Fusobacterium nucleatum subsp. polymorphum KCOM 1260 (=ChDC F218).</title>
        <authorList>
            <person name="Kook J.-K."/>
            <person name="Park S.-N."/>
            <person name="Lim Y.K."/>
            <person name="Roh H."/>
        </authorList>
    </citation>
    <scope>NUCLEOTIDE SEQUENCE [LARGE SCALE GENOMIC DNA]</scope>
    <source>
        <strain evidence="1">KCOM 1260</strain>
        <strain evidence="3">KCOM 1260 (ChDC F218)</strain>
    </source>
</reference>
<protein>
    <submittedName>
        <fullName evidence="1">Uncharacterized protein</fullName>
    </submittedName>
</protein>
<dbReference type="AlphaFoldDB" id="A0A1Z3CKH8"/>
<proteinExistence type="predicted"/>
<evidence type="ECO:0000313" key="1">
    <source>
        <dbReference type="EMBL" id="ASC03790.1"/>
    </source>
</evidence>
<evidence type="ECO:0000313" key="2">
    <source>
        <dbReference type="EMBL" id="ASG28904.1"/>
    </source>
</evidence>
<organism evidence="1 3">
    <name type="scientific">Fusobacterium nucleatum subsp. polymorphum</name>
    <name type="common">Fusobacterium polymorphum</name>
    <dbReference type="NCBI Taxonomy" id="76857"/>
    <lineage>
        <taxon>Bacteria</taxon>
        <taxon>Fusobacteriati</taxon>
        <taxon>Fusobacteriota</taxon>
        <taxon>Fusobacteriia</taxon>
        <taxon>Fusobacteriales</taxon>
        <taxon>Fusobacteriaceae</taxon>
        <taxon>Fusobacterium</taxon>
    </lineage>
</organism>
<dbReference type="Proteomes" id="UP000197638">
    <property type="component" value="Chromosome"/>
</dbReference>
<gene>
    <name evidence="1" type="ORF">CBG50_11350</name>
    <name evidence="2" type="ORF">CBG61_08320</name>
</gene>